<dbReference type="PANTHER" id="PTHR16305">
    <property type="entry name" value="TESTICULAR SOLUBLE ADENYLYL CYCLASE"/>
    <property type="match status" value="1"/>
</dbReference>
<dbReference type="EMBL" id="VCMV01000045">
    <property type="protein sequence ID" value="KAB0265065.1"/>
    <property type="molecule type" value="Genomic_DNA"/>
</dbReference>
<evidence type="ECO:0000256" key="2">
    <source>
        <dbReference type="ARBA" id="ARBA00022840"/>
    </source>
</evidence>
<reference evidence="5 6" key="1">
    <citation type="journal article" date="2019" name="Microorganisms">
        <title>Genome Insights into the Novel Species Microvirga brassicacearum, a Rapeseed Endophyte with Biotechnological Potential.</title>
        <authorList>
            <person name="Jimenez-Gomez A."/>
            <person name="Saati-Santamaria Z."/>
            <person name="Igual J.M."/>
            <person name="Rivas R."/>
            <person name="Mateos P.F."/>
            <person name="Garcia-Fraile P."/>
        </authorList>
    </citation>
    <scope>NUCLEOTIDE SEQUENCE [LARGE SCALE GENOMIC DNA]</scope>
    <source>
        <strain evidence="5 6">CDVBN77</strain>
    </source>
</reference>
<dbReference type="InterPro" id="IPR041664">
    <property type="entry name" value="AAA_16"/>
</dbReference>
<keyword evidence="2" id="KW-0067">ATP-binding</keyword>
<evidence type="ECO:0008006" key="7">
    <source>
        <dbReference type="Google" id="ProtNLM"/>
    </source>
</evidence>
<dbReference type="PANTHER" id="PTHR16305:SF28">
    <property type="entry name" value="GUANYLATE CYCLASE DOMAIN-CONTAINING PROTEIN"/>
    <property type="match status" value="1"/>
</dbReference>
<dbReference type="InterPro" id="IPR001660">
    <property type="entry name" value="SAM"/>
</dbReference>
<dbReference type="SUPFAM" id="SSF52540">
    <property type="entry name" value="P-loop containing nucleoside triphosphate hydrolases"/>
    <property type="match status" value="1"/>
</dbReference>
<dbReference type="SUPFAM" id="SSF47769">
    <property type="entry name" value="SAM/Pointed domain"/>
    <property type="match status" value="1"/>
</dbReference>
<keyword evidence="1" id="KW-0547">Nucleotide-binding</keyword>
<dbReference type="InterPro" id="IPR029787">
    <property type="entry name" value="Nucleotide_cyclase"/>
</dbReference>
<dbReference type="SMART" id="SM00044">
    <property type="entry name" value="CYCc"/>
    <property type="match status" value="1"/>
</dbReference>
<dbReference type="SMART" id="SM00454">
    <property type="entry name" value="SAM"/>
    <property type="match status" value="1"/>
</dbReference>
<evidence type="ECO:0000259" key="4">
    <source>
        <dbReference type="PROSITE" id="PS50125"/>
    </source>
</evidence>
<dbReference type="Gene3D" id="3.40.50.300">
    <property type="entry name" value="P-loop containing nucleotide triphosphate hydrolases"/>
    <property type="match status" value="1"/>
</dbReference>
<feature type="domain" description="SAM" evidence="3">
    <location>
        <begin position="1"/>
        <end position="61"/>
    </location>
</feature>
<keyword evidence="6" id="KW-1185">Reference proteome</keyword>
<dbReference type="GO" id="GO:0009190">
    <property type="term" value="P:cyclic nucleotide biosynthetic process"/>
    <property type="evidence" value="ECO:0007669"/>
    <property type="project" value="InterPro"/>
</dbReference>
<dbReference type="Pfam" id="PF13191">
    <property type="entry name" value="AAA_16"/>
    <property type="match status" value="1"/>
</dbReference>
<dbReference type="GO" id="GO:0035556">
    <property type="term" value="P:intracellular signal transduction"/>
    <property type="evidence" value="ECO:0007669"/>
    <property type="project" value="InterPro"/>
</dbReference>
<dbReference type="InterPro" id="IPR001054">
    <property type="entry name" value="A/G_cyclase"/>
</dbReference>
<protein>
    <recommendedName>
        <fullName evidence="7">Adenylate cyclase</fullName>
    </recommendedName>
</protein>
<dbReference type="GO" id="GO:0005737">
    <property type="term" value="C:cytoplasm"/>
    <property type="evidence" value="ECO:0007669"/>
    <property type="project" value="TreeGrafter"/>
</dbReference>
<dbReference type="Pfam" id="PF00536">
    <property type="entry name" value="SAM_1"/>
    <property type="match status" value="1"/>
</dbReference>
<dbReference type="OrthoDB" id="9785312at2"/>
<proteinExistence type="predicted"/>
<evidence type="ECO:0000259" key="3">
    <source>
        <dbReference type="PROSITE" id="PS50105"/>
    </source>
</evidence>
<evidence type="ECO:0000313" key="6">
    <source>
        <dbReference type="Proteomes" id="UP000325684"/>
    </source>
</evidence>
<sequence>MDVGTWLRDLGLGEYEQAFREHDIDGDVLADLTADDLDGLGVVSMGHRRKLLAAIAALRAGSPPATSAPTQVWTAISGTALPSPEAERRQLTVMFVDLVGSTALAARLDPEDMREVLGTYHRGIAETVGRFDGFVAKYMGDGVLVYFGWPQADEADAERAVRAALAAIETVGEIAPAGERLAARIGIASGLAVVGDLLGAGAAQEQSVIGETPNLAARLQSLADPGCAVIDAETRRRIGGLFEYCEIGAVHLKGLPSPVCAWRVLGEAVVQSRFEAMHAAALVPLFGRDDELDLLLRRRRQAKDGEGQVVLISGEPGIGKSRLIAALEERVTQEAHLKLKYFCSPHHRESALQPIIARWRSEVGFVDGEPADARLGKLEVLLLTLGATADEVALIGVTP</sequence>
<dbReference type="SUPFAM" id="SSF55073">
    <property type="entry name" value="Nucleotide cyclase"/>
    <property type="match status" value="1"/>
</dbReference>
<name>A0A5N3P5T9_9HYPH</name>
<dbReference type="Pfam" id="PF00211">
    <property type="entry name" value="Guanylate_cyc"/>
    <property type="match status" value="1"/>
</dbReference>
<dbReference type="Gene3D" id="3.30.70.1230">
    <property type="entry name" value="Nucleotide cyclase"/>
    <property type="match status" value="1"/>
</dbReference>
<dbReference type="GO" id="GO:0004016">
    <property type="term" value="F:adenylate cyclase activity"/>
    <property type="evidence" value="ECO:0007669"/>
    <property type="project" value="TreeGrafter"/>
</dbReference>
<dbReference type="InterPro" id="IPR013761">
    <property type="entry name" value="SAM/pointed_sf"/>
</dbReference>
<dbReference type="GO" id="GO:0005524">
    <property type="term" value="F:ATP binding"/>
    <property type="evidence" value="ECO:0007669"/>
    <property type="project" value="UniProtKB-KW"/>
</dbReference>
<dbReference type="RefSeq" id="WP_150947891.1">
    <property type="nucleotide sequence ID" value="NZ_VCMV01000045.1"/>
</dbReference>
<accession>A0A5N3P5T9</accession>
<dbReference type="PROSITE" id="PS50105">
    <property type="entry name" value="SAM_DOMAIN"/>
    <property type="match status" value="1"/>
</dbReference>
<feature type="domain" description="Guanylate cyclase" evidence="4">
    <location>
        <begin position="92"/>
        <end position="220"/>
    </location>
</feature>
<comment type="caution">
    <text evidence="5">The sequence shown here is derived from an EMBL/GenBank/DDBJ whole genome shotgun (WGS) entry which is preliminary data.</text>
</comment>
<evidence type="ECO:0000256" key="1">
    <source>
        <dbReference type="ARBA" id="ARBA00022741"/>
    </source>
</evidence>
<dbReference type="CDD" id="cd09487">
    <property type="entry name" value="SAM_superfamily"/>
    <property type="match status" value="1"/>
</dbReference>
<dbReference type="CDD" id="cd07302">
    <property type="entry name" value="CHD"/>
    <property type="match status" value="1"/>
</dbReference>
<dbReference type="PROSITE" id="PS50125">
    <property type="entry name" value="GUANYLATE_CYCLASE_2"/>
    <property type="match status" value="1"/>
</dbReference>
<evidence type="ECO:0000313" key="5">
    <source>
        <dbReference type="EMBL" id="KAB0265065.1"/>
    </source>
</evidence>
<gene>
    <name evidence="5" type="ORF">FEZ63_20270</name>
</gene>
<dbReference type="Proteomes" id="UP000325684">
    <property type="component" value="Unassembled WGS sequence"/>
</dbReference>
<dbReference type="Gene3D" id="1.10.150.50">
    <property type="entry name" value="Transcription Factor, Ets-1"/>
    <property type="match status" value="1"/>
</dbReference>
<organism evidence="5 6">
    <name type="scientific">Microvirga brassicacearum</name>
    <dbReference type="NCBI Taxonomy" id="2580413"/>
    <lineage>
        <taxon>Bacteria</taxon>
        <taxon>Pseudomonadati</taxon>
        <taxon>Pseudomonadota</taxon>
        <taxon>Alphaproteobacteria</taxon>
        <taxon>Hyphomicrobiales</taxon>
        <taxon>Methylobacteriaceae</taxon>
        <taxon>Microvirga</taxon>
    </lineage>
</organism>
<dbReference type="AlphaFoldDB" id="A0A5N3P5T9"/>
<dbReference type="InterPro" id="IPR027417">
    <property type="entry name" value="P-loop_NTPase"/>
</dbReference>